<feature type="domain" description="Serpin" evidence="6">
    <location>
        <begin position="76"/>
        <end position="324"/>
    </location>
</feature>
<dbReference type="SMART" id="SM00093">
    <property type="entry name" value="SERPIN"/>
    <property type="match status" value="1"/>
</dbReference>
<dbReference type="InterPro" id="IPR023796">
    <property type="entry name" value="Serpin_dom"/>
</dbReference>
<dbReference type="InterPro" id="IPR000215">
    <property type="entry name" value="Serpin_fam"/>
</dbReference>
<gene>
    <name evidence="7" type="ORF">J0S82_003189</name>
</gene>
<evidence type="ECO:0000313" key="7">
    <source>
        <dbReference type="EMBL" id="KAG8514313.1"/>
    </source>
</evidence>
<comment type="subunit">
    <text evidence="3">Homodimer.</text>
</comment>
<dbReference type="FunFam" id="3.30.497.10:FF:000001">
    <property type="entry name" value="Serine protease inhibitor"/>
    <property type="match status" value="1"/>
</dbReference>
<dbReference type="FunFam" id="2.30.39.10:FF:000002">
    <property type="entry name" value="Serpin family D member 1"/>
    <property type="match status" value="1"/>
</dbReference>
<dbReference type="EMBL" id="JAGFMF010011747">
    <property type="protein sequence ID" value="KAG8514313.1"/>
    <property type="molecule type" value="Genomic_DNA"/>
</dbReference>
<reference evidence="7" key="1">
    <citation type="journal article" date="2021" name="Evol. Appl.">
        <title>The genome of the Pyrenean desman and the effects of bottlenecks and inbreeding on the genomic landscape of an endangered species.</title>
        <authorList>
            <person name="Escoda L."/>
            <person name="Castresana J."/>
        </authorList>
    </citation>
    <scope>NUCLEOTIDE SEQUENCE</scope>
    <source>
        <strain evidence="7">IBE-C5619</strain>
    </source>
</reference>
<dbReference type="InterPro" id="IPR042185">
    <property type="entry name" value="Serpin_sf_2"/>
</dbReference>
<keyword evidence="4" id="KW-0968">Cytoplasmic vesicle</keyword>
<evidence type="ECO:0000313" key="8">
    <source>
        <dbReference type="Proteomes" id="UP000700334"/>
    </source>
</evidence>
<comment type="similarity">
    <text evidence="2 5">Belongs to the serpin family.</text>
</comment>
<evidence type="ECO:0000256" key="1">
    <source>
        <dbReference type="ARBA" id="ARBA00004248"/>
    </source>
</evidence>
<evidence type="ECO:0000256" key="5">
    <source>
        <dbReference type="RuleBase" id="RU000411"/>
    </source>
</evidence>
<dbReference type="SUPFAM" id="SSF56574">
    <property type="entry name" value="Serpins"/>
    <property type="match status" value="1"/>
</dbReference>
<dbReference type="Proteomes" id="UP000700334">
    <property type="component" value="Unassembled WGS sequence"/>
</dbReference>
<dbReference type="GO" id="GO:0042583">
    <property type="term" value="C:chromaffin granule"/>
    <property type="evidence" value="ECO:0007669"/>
    <property type="project" value="UniProtKB-SubCell"/>
</dbReference>
<comment type="caution">
    <text evidence="7">The sequence shown here is derived from an EMBL/GenBank/DDBJ whole genome shotgun (WGS) entry which is preliminary data.</text>
</comment>
<dbReference type="InterPro" id="IPR036186">
    <property type="entry name" value="Serpin_sf"/>
</dbReference>
<dbReference type="PANTHER" id="PTHR11461">
    <property type="entry name" value="SERINE PROTEASE INHIBITOR, SERPIN"/>
    <property type="match status" value="1"/>
</dbReference>
<comment type="subcellular location">
    <subcellularLocation>
        <location evidence="1">Cytoplasmic vesicle</location>
        <location evidence="1">Secretory vesicle</location>
        <location evidence="1">Chromaffin granule</location>
    </subcellularLocation>
</comment>
<dbReference type="GO" id="GO:0004867">
    <property type="term" value="F:serine-type endopeptidase inhibitor activity"/>
    <property type="evidence" value="ECO:0007669"/>
    <property type="project" value="InterPro"/>
</dbReference>
<sequence length="324" mass="35932">MSGDRDGSPQGSEGSLEGIWAPSALGHLQELCFSELEAKEMSPLVALLLVAGLCAAVPGHPEDTPRLVSSNTKFAFSLYKQLASKTPNKNVIFSPLSISMALAFLSLGARNSTLSEILEGLKFNLTETPQSEIHRGFQHLLSALSRPNDPLQLSVGNAMFVSESQKLLEKFKADAQALYASEALSTSFQDTAAAEKLINQYVEKKTQGKIVDLVKGLDQRTAMVLVNYIFFKAKWKTPFDPRDTFKSKFHVSKTRSVRVPMMSIEDLTAPYFRDEELACTVVELPYTSNDSALFILPDPGKMKQLEARLSPETLRRWKASLRRR</sequence>
<protein>
    <submittedName>
        <fullName evidence="7">Serpin A3-8</fullName>
    </submittedName>
</protein>
<dbReference type="Gene3D" id="2.30.39.10">
    <property type="entry name" value="Alpha-1-antitrypsin, domain 1"/>
    <property type="match status" value="1"/>
</dbReference>
<evidence type="ECO:0000259" key="6">
    <source>
        <dbReference type="SMART" id="SM00093"/>
    </source>
</evidence>
<dbReference type="Gene3D" id="3.30.497.10">
    <property type="entry name" value="Antithrombin, subunit I, domain 2"/>
    <property type="match status" value="1"/>
</dbReference>
<dbReference type="GO" id="GO:0005615">
    <property type="term" value="C:extracellular space"/>
    <property type="evidence" value="ECO:0007669"/>
    <property type="project" value="InterPro"/>
</dbReference>
<dbReference type="InterPro" id="IPR042178">
    <property type="entry name" value="Serpin_sf_1"/>
</dbReference>
<evidence type="ECO:0000256" key="3">
    <source>
        <dbReference type="ARBA" id="ARBA00011738"/>
    </source>
</evidence>
<evidence type="ECO:0000256" key="4">
    <source>
        <dbReference type="ARBA" id="ARBA00023329"/>
    </source>
</evidence>
<proteinExistence type="inferred from homology"/>
<dbReference type="OrthoDB" id="9664104at2759"/>
<accession>A0A8J6DQ32</accession>
<dbReference type="AlphaFoldDB" id="A0A8J6DQ32"/>
<dbReference type="PANTHER" id="PTHR11461:SF145">
    <property type="entry name" value="ALPHA-1-ANTICHYMOTRYPSIN"/>
    <property type="match status" value="1"/>
</dbReference>
<evidence type="ECO:0000256" key="2">
    <source>
        <dbReference type="ARBA" id="ARBA00009500"/>
    </source>
</evidence>
<name>A0A8J6DQ32_GALPY</name>
<keyword evidence="8" id="KW-1185">Reference proteome</keyword>
<dbReference type="Pfam" id="PF00079">
    <property type="entry name" value="Serpin"/>
    <property type="match status" value="1"/>
</dbReference>
<organism evidence="7 8">
    <name type="scientific">Galemys pyrenaicus</name>
    <name type="common">Iberian desman</name>
    <name type="synonym">Pyrenean desman</name>
    <dbReference type="NCBI Taxonomy" id="202257"/>
    <lineage>
        <taxon>Eukaryota</taxon>
        <taxon>Metazoa</taxon>
        <taxon>Chordata</taxon>
        <taxon>Craniata</taxon>
        <taxon>Vertebrata</taxon>
        <taxon>Euteleostomi</taxon>
        <taxon>Mammalia</taxon>
        <taxon>Eutheria</taxon>
        <taxon>Laurasiatheria</taxon>
        <taxon>Eulipotyphla</taxon>
        <taxon>Talpidae</taxon>
        <taxon>Galemys</taxon>
    </lineage>
</organism>